<dbReference type="FunFam" id="1.20.1560.10:FF:000001">
    <property type="entry name" value="ATP-binding cassette subfamily C member 1"/>
    <property type="match status" value="1"/>
</dbReference>
<keyword evidence="9" id="KW-0067">ATP-binding</keyword>
<evidence type="ECO:0000256" key="10">
    <source>
        <dbReference type="ARBA" id="ARBA00022967"/>
    </source>
</evidence>
<dbReference type="FunFam" id="3.40.50.300:FF:000565">
    <property type="entry name" value="ABC bile acid transporter"/>
    <property type="match status" value="1"/>
</dbReference>
<evidence type="ECO:0000313" key="19">
    <source>
        <dbReference type="Proteomes" id="UP000094336"/>
    </source>
</evidence>
<evidence type="ECO:0000256" key="4">
    <source>
        <dbReference type="ARBA" id="ARBA00022553"/>
    </source>
</evidence>
<comment type="function">
    <text evidence="13">Cooperates for the ATP-dependent vacuolar transport of bilirubin and glutathione conjugates.</text>
</comment>
<dbReference type="EMBL" id="KV454426">
    <property type="protein sequence ID" value="ODQ82974.1"/>
    <property type="molecule type" value="Genomic_DNA"/>
</dbReference>
<dbReference type="Pfam" id="PF24357">
    <property type="entry name" value="TMD0_ABC"/>
    <property type="match status" value="1"/>
</dbReference>
<keyword evidence="3" id="KW-0813">Transport</keyword>
<dbReference type="SMART" id="SM00382">
    <property type="entry name" value="AAA"/>
    <property type="match status" value="2"/>
</dbReference>
<organism evidence="18 19">
    <name type="scientific">Babjeviella inositovora NRRL Y-12698</name>
    <dbReference type="NCBI Taxonomy" id="984486"/>
    <lineage>
        <taxon>Eukaryota</taxon>
        <taxon>Fungi</taxon>
        <taxon>Dikarya</taxon>
        <taxon>Ascomycota</taxon>
        <taxon>Saccharomycotina</taxon>
        <taxon>Pichiomycetes</taxon>
        <taxon>Serinales incertae sedis</taxon>
        <taxon>Babjeviella</taxon>
    </lineage>
</organism>
<evidence type="ECO:0000259" key="16">
    <source>
        <dbReference type="PROSITE" id="PS50893"/>
    </source>
</evidence>
<sequence length="1525" mass="168455">MTWLNSCGSTNPIAGDGTANAFNPCFLLLCLVGFAVTFLVCGLWQMVQMYAHERVGHTFTIRSVGVLQFVRLSLVFLQATLYLVLASASSTFDIRLVGFLAMGLVLLAVILPLHMMEPTRAVVPAGTNLFFWLLSTALQLVLVLQESLTDWPLIEGSTFASIHGLLLVNACHILYLEHFQWMPSRELREYYTYNALEPELNIFQKITFSWMNELIHKGYTQDSLKLDDLPNPPQAMLIDPSARKVSRAWFNEYNRKIKARATPSLLIVLVKVFGVPILVAGTFELADCVISFAQPLLLRRLIQFANDAEAPPIIIGLLISVGMFTVSVILTTVYNIFFIKIFEVALSCKSGLMALLYAKALRLSPDARLEKKTGDVINLLSVDVSRVQDMSQQFQMLISAPVKLVLCLMALYSLLGNATMGGIVVMVVLIPLSAGLMRSMKSLHKTQMKFKDTRTSIMTEILSLIKSIKLYAWEKPMLDKLDDARNVKELGNLQKIGIFGACTGFAWNCAPFLVSCSSFAIFAATQDRPLSPDIVFPALSLFNILSEPLFALPAVFTAMIETSVSLARLQEFLLLGEIDPVAVQYAPKAERMGEQAVTISNAKFLWSNDESKVALDAVDFSANKGELACIIGRVGSGKSTFLQALLGELIVAGADGVNPAKIAISGSIAYCPQVPWVMNATVKENILFGCRYDADFYAQTLAACALLPDIEILPDGDETQVGEKGISLSGGQKARLSLARAVYSRLDVYLMDDILSAVDAHVGKHITEHVLSSSGLLCSKTKILATNSVSVLAIADDILLLIGGKTVERGSLDEVMAKKGEVYELINEYGGELELELVKLAKLAEHSPGVEHSSEADTAPRLSSEAPDMMELPNHSPESDWLGELVDTSHGVPLLRKLSHTTLRRASMASFTKLPPNGDAPKRRTAQLAEVSAKGKVKWSVYFAYARACSVPGVILLFTMMILTTAISVASNFWLKHWSEENARHGSNTDVWRNVGMYAVLGIGSSLATLVRQIVMWCFCSIRASRELHDRMARAVMRSPMSFFETTPIGRVMNRFSQDMNRVDEGLPRIFAGFFTSCIRAAFTLLVVVSAMPSFAVIVLLLMVVYIYYQMMYIATSRELKRIVTVTHSPIFAHLQETLNGVDTVRAYKQEARFKFLNYTNIDFYLKASYVFRSINRWLSFRLQLLGSIIIFAASIAVLYSLTTASPLSSGMVGLVMSYALQVTGSLNFIVRLSVEVETRVVCVERILEYCELSPEAPAVVEGKRPVHNWPAQGSVRFDHYTTKYRANLDPVLLNISLEIRPREKVGIVGRTGAGKSTFALAIFRLIEPTEGYVLIDGLNTSEMGLFDLRSKLSIIPQDSQAFEGTVRQNLDPLQRHTDDELWNVLRLSHLEAHIRSMGDGLMSKVAEGGSNLSVGQRQLMCLGRALLNDSKVLILDEATAAVDVQTDKIVQETIRTEFNDRTILTIAHRLDTVMDSDRIMVLDKGEVKEFAPPAELLADKSSLFYSLCEQGGYLKNESEVSLAV</sequence>
<keyword evidence="12 15" id="KW-0472">Membrane</keyword>
<feature type="domain" description="ABC transporter" evidence="16">
    <location>
        <begin position="1276"/>
        <end position="1510"/>
    </location>
</feature>
<dbReference type="GO" id="GO:0140359">
    <property type="term" value="F:ABC-type transporter activity"/>
    <property type="evidence" value="ECO:0007669"/>
    <property type="project" value="InterPro"/>
</dbReference>
<feature type="transmembrane region" description="Helical" evidence="15">
    <location>
        <begin position="94"/>
        <end position="113"/>
    </location>
</feature>
<dbReference type="RefSeq" id="XP_018988302.1">
    <property type="nucleotide sequence ID" value="XM_019130717.1"/>
</dbReference>
<feature type="transmembrane region" description="Helical" evidence="15">
    <location>
        <begin position="26"/>
        <end position="47"/>
    </location>
</feature>
<evidence type="ECO:0000313" key="18">
    <source>
        <dbReference type="EMBL" id="ODQ82974.1"/>
    </source>
</evidence>
<dbReference type="FunFam" id="1.20.1560.10:FF:000020">
    <property type="entry name" value="ABC metal ion transporter"/>
    <property type="match status" value="1"/>
</dbReference>
<evidence type="ECO:0000256" key="3">
    <source>
        <dbReference type="ARBA" id="ARBA00022448"/>
    </source>
</evidence>
<dbReference type="PROSITE" id="PS50893">
    <property type="entry name" value="ABC_TRANSPORTER_2"/>
    <property type="match status" value="2"/>
</dbReference>
<evidence type="ECO:0000256" key="9">
    <source>
        <dbReference type="ARBA" id="ARBA00022840"/>
    </source>
</evidence>
<evidence type="ECO:0000256" key="7">
    <source>
        <dbReference type="ARBA" id="ARBA00022737"/>
    </source>
</evidence>
<feature type="region of interest" description="Disordered" evidence="14">
    <location>
        <begin position="848"/>
        <end position="874"/>
    </location>
</feature>
<keyword evidence="19" id="KW-1185">Reference proteome</keyword>
<feature type="transmembrane region" description="Helical" evidence="15">
    <location>
        <begin position="995"/>
        <end position="1022"/>
    </location>
</feature>
<dbReference type="InterPro" id="IPR056227">
    <property type="entry name" value="TMD0_ABC"/>
</dbReference>
<feature type="domain" description="ABC transmembrane type-1" evidence="17">
    <location>
        <begin position="289"/>
        <end position="561"/>
    </location>
</feature>
<feature type="domain" description="ABC transporter" evidence="16">
    <location>
        <begin position="597"/>
        <end position="828"/>
    </location>
</feature>
<evidence type="ECO:0000256" key="6">
    <source>
        <dbReference type="ARBA" id="ARBA00022692"/>
    </source>
</evidence>
<evidence type="ECO:0000256" key="2">
    <source>
        <dbReference type="ARBA" id="ARBA00009726"/>
    </source>
</evidence>
<keyword evidence="8" id="KW-0547">Nucleotide-binding</keyword>
<dbReference type="GO" id="GO:0042144">
    <property type="term" value="P:vacuole fusion, non-autophagic"/>
    <property type="evidence" value="ECO:0007669"/>
    <property type="project" value="UniProtKB-ARBA"/>
</dbReference>
<evidence type="ECO:0000256" key="15">
    <source>
        <dbReference type="SAM" id="Phobius"/>
    </source>
</evidence>
<dbReference type="InterPro" id="IPR027417">
    <property type="entry name" value="P-loop_NTPase"/>
</dbReference>
<dbReference type="Pfam" id="PF00664">
    <property type="entry name" value="ABC_membrane"/>
    <property type="match status" value="2"/>
</dbReference>
<evidence type="ECO:0000256" key="12">
    <source>
        <dbReference type="ARBA" id="ARBA00023136"/>
    </source>
</evidence>
<keyword evidence="10" id="KW-1278">Translocase</keyword>
<dbReference type="Gene3D" id="1.20.1560.10">
    <property type="entry name" value="ABC transporter type 1, transmembrane domain"/>
    <property type="match status" value="2"/>
</dbReference>
<feature type="domain" description="ABC transmembrane type-1" evidence="17">
    <location>
        <begin position="955"/>
        <end position="1239"/>
    </location>
</feature>
<dbReference type="InterPro" id="IPR050173">
    <property type="entry name" value="ABC_transporter_C-like"/>
</dbReference>
<dbReference type="SUPFAM" id="SSF52540">
    <property type="entry name" value="P-loop containing nucleoside triphosphate hydrolases"/>
    <property type="match status" value="2"/>
</dbReference>
<dbReference type="Proteomes" id="UP000094336">
    <property type="component" value="Unassembled WGS sequence"/>
</dbReference>
<dbReference type="InterPro" id="IPR044746">
    <property type="entry name" value="ABCC_6TM_D1"/>
</dbReference>
<feature type="transmembrane region" description="Helical" evidence="15">
    <location>
        <begin position="313"/>
        <end position="337"/>
    </location>
</feature>
<keyword evidence="4" id="KW-0597">Phosphoprotein</keyword>
<dbReference type="Pfam" id="PF00005">
    <property type="entry name" value="ABC_tran"/>
    <property type="match status" value="2"/>
</dbReference>
<dbReference type="PANTHER" id="PTHR24223">
    <property type="entry name" value="ATP-BINDING CASSETTE SUB-FAMILY C"/>
    <property type="match status" value="1"/>
</dbReference>
<keyword evidence="7" id="KW-0677">Repeat</keyword>
<keyword evidence="6 15" id="KW-0812">Transmembrane</keyword>
<gene>
    <name evidence="18" type="ORF">BABINDRAFT_170062</name>
</gene>
<dbReference type="InterPro" id="IPR003593">
    <property type="entry name" value="AAA+_ATPase"/>
</dbReference>
<dbReference type="GO" id="GO:0000329">
    <property type="term" value="C:fungal-type vacuole membrane"/>
    <property type="evidence" value="ECO:0007669"/>
    <property type="project" value="UniProtKB-ARBA"/>
</dbReference>
<proteinExistence type="inferred from homology"/>
<feature type="transmembrane region" description="Helical" evidence="15">
    <location>
        <begin position="68"/>
        <end position="88"/>
    </location>
</feature>
<accession>A0A1E3QZK6</accession>
<dbReference type="FunFam" id="3.40.50.300:FF:000450">
    <property type="entry name" value="ABC transporter C family member 2"/>
    <property type="match status" value="1"/>
</dbReference>
<dbReference type="GO" id="GO:0016887">
    <property type="term" value="F:ATP hydrolysis activity"/>
    <property type="evidence" value="ECO:0007669"/>
    <property type="project" value="InterPro"/>
</dbReference>
<comment type="subcellular location">
    <subcellularLocation>
        <location evidence="1">Vacuole membrane</location>
        <topology evidence="1">Multi-pass membrane protein</topology>
    </subcellularLocation>
</comment>
<dbReference type="Gene3D" id="3.40.50.300">
    <property type="entry name" value="P-loop containing nucleotide triphosphate hydrolases"/>
    <property type="match status" value="2"/>
</dbReference>
<dbReference type="CDD" id="cd18579">
    <property type="entry name" value="ABC_6TM_ABCC_D1"/>
    <property type="match status" value="1"/>
</dbReference>
<dbReference type="InterPro" id="IPR011527">
    <property type="entry name" value="ABC1_TM_dom"/>
</dbReference>
<evidence type="ECO:0000259" key="17">
    <source>
        <dbReference type="PROSITE" id="PS50929"/>
    </source>
</evidence>
<dbReference type="CDD" id="cd03250">
    <property type="entry name" value="ABCC_MRP_domain1"/>
    <property type="match status" value="1"/>
</dbReference>
<feature type="transmembrane region" description="Helical" evidence="15">
    <location>
        <begin position="125"/>
        <end position="144"/>
    </location>
</feature>
<evidence type="ECO:0000256" key="13">
    <source>
        <dbReference type="ARBA" id="ARBA00053425"/>
    </source>
</evidence>
<dbReference type="STRING" id="984486.A0A1E3QZK6"/>
<dbReference type="GO" id="GO:0005524">
    <property type="term" value="F:ATP binding"/>
    <property type="evidence" value="ECO:0007669"/>
    <property type="project" value="UniProtKB-KW"/>
</dbReference>
<feature type="transmembrane region" description="Helical" evidence="15">
    <location>
        <begin position="954"/>
        <end position="975"/>
    </location>
</feature>
<dbReference type="CDD" id="cd03244">
    <property type="entry name" value="ABCC_MRP_domain2"/>
    <property type="match status" value="1"/>
</dbReference>
<keyword evidence="5" id="KW-0926">Vacuole</keyword>
<dbReference type="PROSITE" id="PS00211">
    <property type="entry name" value="ABC_TRANSPORTER_1"/>
    <property type="match status" value="2"/>
</dbReference>
<reference evidence="19" key="1">
    <citation type="submission" date="2016-05" db="EMBL/GenBank/DDBJ databases">
        <title>Comparative genomics of biotechnologically important yeasts.</title>
        <authorList>
            <consortium name="DOE Joint Genome Institute"/>
            <person name="Riley R."/>
            <person name="Haridas S."/>
            <person name="Wolfe K.H."/>
            <person name="Lopes M.R."/>
            <person name="Hittinger C.T."/>
            <person name="Goker M."/>
            <person name="Salamov A."/>
            <person name="Wisecaver J."/>
            <person name="Long T.M."/>
            <person name="Aerts A.L."/>
            <person name="Barry K."/>
            <person name="Choi C."/>
            <person name="Clum A."/>
            <person name="Coughlan A.Y."/>
            <person name="Deshpande S."/>
            <person name="Douglass A.P."/>
            <person name="Hanson S.J."/>
            <person name="Klenk H.-P."/>
            <person name="Labutti K."/>
            <person name="Lapidus A."/>
            <person name="Lindquist E."/>
            <person name="Lipzen A."/>
            <person name="Meier-Kolthoff J.P."/>
            <person name="Ohm R.A."/>
            <person name="Otillar R.P."/>
            <person name="Pangilinan J."/>
            <person name="Peng Y."/>
            <person name="Rokas A."/>
            <person name="Rosa C.A."/>
            <person name="Scheuner C."/>
            <person name="Sibirny A.A."/>
            <person name="Slot J.C."/>
            <person name="Stielow J.B."/>
            <person name="Sun H."/>
            <person name="Kurtzman C.P."/>
            <person name="Blackwell M."/>
            <person name="Grigoriev I.V."/>
            <person name="Jeffries T.W."/>
        </authorList>
    </citation>
    <scope>NUCLEOTIDE SEQUENCE [LARGE SCALE GENOMIC DNA]</scope>
    <source>
        <strain evidence="19">NRRL Y-12698</strain>
    </source>
</reference>
<dbReference type="CDD" id="cd18603">
    <property type="entry name" value="ABC_6TM_MRP1_2_3_6_D2_like"/>
    <property type="match status" value="1"/>
</dbReference>
<dbReference type="InterPro" id="IPR003439">
    <property type="entry name" value="ABC_transporter-like_ATP-bd"/>
</dbReference>
<feature type="transmembrane region" description="Helical" evidence="15">
    <location>
        <begin position="265"/>
        <end position="293"/>
    </location>
</feature>
<dbReference type="OrthoDB" id="6500128at2759"/>
<evidence type="ECO:0000256" key="11">
    <source>
        <dbReference type="ARBA" id="ARBA00022989"/>
    </source>
</evidence>
<dbReference type="PANTHER" id="PTHR24223:SF443">
    <property type="entry name" value="MULTIDRUG-RESISTANCE LIKE PROTEIN 1, ISOFORM I"/>
    <property type="match status" value="1"/>
</dbReference>
<feature type="transmembrane region" description="Helical" evidence="15">
    <location>
        <begin position="156"/>
        <end position="176"/>
    </location>
</feature>
<protein>
    <submittedName>
        <fullName evidence="18">Uncharacterized protein</fullName>
    </submittedName>
</protein>
<feature type="transmembrane region" description="Helical" evidence="15">
    <location>
        <begin position="1183"/>
        <end position="1202"/>
    </location>
</feature>
<feature type="transmembrane region" description="Helical" evidence="15">
    <location>
        <begin position="1095"/>
        <end position="1115"/>
    </location>
</feature>
<dbReference type="InterPro" id="IPR036640">
    <property type="entry name" value="ABC1_TM_sf"/>
</dbReference>
<keyword evidence="11 15" id="KW-1133">Transmembrane helix</keyword>
<dbReference type="GeneID" id="30148570"/>
<evidence type="ECO:0000256" key="1">
    <source>
        <dbReference type="ARBA" id="ARBA00004128"/>
    </source>
</evidence>
<dbReference type="SUPFAM" id="SSF90123">
    <property type="entry name" value="ABC transporter transmembrane region"/>
    <property type="match status" value="2"/>
</dbReference>
<comment type="similarity">
    <text evidence="2">Belongs to the ABC transporter superfamily. ABCC family. Conjugate transporter (TC 3.A.1.208) subfamily.</text>
</comment>
<dbReference type="GO" id="GO:0042592">
    <property type="term" value="P:homeostatic process"/>
    <property type="evidence" value="ECO:0007669"/>
    <property type="project" value="UniProtKB-ARBA"/>
</dbReference>
<dbReference type="InterPro" id="IPR017871">
    <property type="entry name" value="ABC_transporter-like_CS"/>
</dbReference>
<dbReference type="PROSITE" id="PS50929">
    <property type="entry name" value="ABC_TM1F"/>
    <property type="match status" value="2"/>
</dbReference>
<name>A0A1E3QZK6_9ASCO</name>
<evidence type="ECO:0000256" key="5">
    <source>
        <dbReference type="ARBA" id="ARBA00022554"/>
    </source>
</evidence>
<evidence type="ECO:0000256" key="8">
    <source>
        <dbReference type="ARBA" id="ARBA00022741"/>
    </source>
</evidence>
<evidence type="ECO:0000256" key="14">
    <source>
        <dbReference type="SAM" id="MobiDB-lite"/>
    </source>
</evidence>